<name>A0A0N4YCY0_NIPBR</name>
<sequence length="968" mass="109752">MSPPSEVDGSEVDERLGGTRKTGRIKESHSTGSLRRSLESKSRTSTPVSDMDCDGVEDEHDGEESETARFEIPDRDDDLLTGTSLSSFTVSKAGITLEAALNVVEGFDMAVDDGDYEAIYNYFDDLFNICRIETTVRKCKIWLRLADSLINAFNAFKPDLANTLCHAVSAGEELSEKLAEACADRIEVLQMIVYLIHRLTFHIEGAVIKRAYNELGITHNSDTNDDEFELEYGNDFESQLETWKELRIKILDMIGFICCINIPRCNGESVENAIKFLWRPAEASSQMLRTLASIIVKFAAHPRFARSSSSSELQKLFSHLRPICVDFKLGSEVARIIVKASLQFEYLNDGKTTEYPLIEPIKKLSVDGDMDQMMSHMLYFVGALRPRENSVQTISKPLALLIQKIAQCAPETFFENIHGILPFLEYDPPQMRSAILGAFCDVVCGPDMKPRYLRPGRDARIVRDAMTEKLQEHINDSNLHVRVQVLNCWIVIANNRRVPFDAIKKGLVFSIAERLYDKTVSTRRVALQFLVLYLLKNPFGKNLNFKALSETSNKLNAFKERVEQINPDLPGVSLVMERFQSFEPKMKRKLETILENGTYEKGSEGIEEEPFESIIALLVDMMETSMRDSLCVLVKLFHLGRFPNINPYASRTELVDALISEFKRYYVSIHISRIGDSFGELLQEMESVYEENMDLAEHALRVTQEKLLFAEQMTQLFPILIKSLKQSGFADASYAVTFCATCERFKIREAASALYDMYKMGNPSLSTEILNTVMLLFIKKDSKGEVDIVETANAVITRLTTEDMRDRHAVSELLYHMFCANKIPVGLVPHLIRIVNEASPSVCKYPALVVLALLTRVDPRGMREYLRDFQRCLRDSEVLAACEAVHAMSYLIPHDQGTFEEEDESFRYRLRAIDSLFPDLENFLFKDRMLIGTVALNLDISLPRGITSCEQSGDRSSALDRCQQRLTG</sequence>
<gene>
    <name evidence="2" type="ORF">NBR_LOCUS14441</name>
</gene>
<dbReference type="WBParaSite" id="NBR_0001444001-mRNA-1">
    <property type="protein sequence ID" value="NBR_0001444001-mRNA-1"/>
    <property type="gene ID" value="NBR_0001444001"/>
</dbReference>
<accession>A0A0N4YCY0</accession>
<dbReference type="GO" id="GO:0010032">
    <property type="term" value="P:meiotic chromosome condensation"/>
    <property type="evidence" value="ECO:0007669"/>
    <property type="project" value="TreeGrafter"/>
</dbReference>
<dbReference type="InterPro" id="IPR016024">
    <property type="entry name" value="ARM-type_fold"/>
</dbReference>
<proteinExistence type="predicted"/>
<dbReference type="PANTHER" id="PTHR14222">
    <property type="entry name" value="CONDENSIN"/>
    <property type="match status" value="1"/>
</dbReference>
<evidence type="ECO:0000313" key="3">
    <source>
        <dbReference type="Proteomes" id="UP000271162"/>
    </source>
</evidence>
<dbReference type="GO" id="GO:0007076">
    <property type="term" value="P:mitotic chromosome condensation"/>
    <property type="evidence" value="ECO:0007669"/>
    <property type="project" value="InterPro"/>
</dbReference>
<dbReference type="EMBL" id="UYSL01021365">
    <property type="protein sequence ID" value="VDL78030.1"/>
    <property type="molecule type" value="Genomic_DNA"/>
</dbReference>
<dbReference type="SUPFAM" id="SSF48371">
    <property type="entry name" value="ARM repeat"/>
    <property type="match status" value="1"/>
</dbReference>
<dbReference type="GO" id="GO:0000779">
    <property type="term" value="C:condensed chromosome, centromeric region"/>
    <property type="evidence" value="ECO:0007669"/>
    <property type="project" value="TreeGrafter"/>
</dbReference>
<evidence type="ECO:0000313" key="4">
    <source>
        <dbReference type="WBParaSite" id="NBR_0001444001-mRNA-1"/>
    </source>
</evidence>
<organism evidence="4">
    <name type="scientific">Nippostrongylus brasiliensis</name>
    <name type="common">Rat hookworm</name>
    <dbReference type="NCBI Taxonomy" id="27835"/>
    <lineage>
        <taxon>Eukaryota</taxon>
        <taxon>Metazoa</taxon>
        <taxon>Ecdysozoa</taxon>
        <taxon>Nematoda</taxon>
        <taxon>Chromadorea</taxon>
        <taxon>Rhabditida</taxon>
        <taxon>Rhabditina</taxon>
        <taxon>Rhabditomorpha</taxon>
        <taxon>Strongyloidea</taxon>
        <taxon>Heligmosomidae</taxon>
        <taxon>Nippostrongylus</taxon>
    </lineage>
</organism>
<dbReference type="AlphaFoldDB" id="A0A0N4YCY0"/>
<reference evidence="4" key="1">
    <citation type="submission" date="2017-02" db="UniProtKB">
        <authorList>
            <consortium name="WormBaseParasite"/>
        </authorList>
    </citation>
    <scope>IDENTIFICATION</scope>
</reference>
<dbReference type="InterPro" id="IPR026971">
    <property type="entry name" value="CND1/NCAPD3"/>
</dbReference>
<keyword evidence="3" id="KW-1185">Reference proteome</keyword>
<reference evidence="2 3" key="2">
    <citation type="submission" date="2018-11" db="EMBL/GenBank/DDBJ databases">
        <authorList>
            <consortium name="Pathogen Informatics"/>
        </authorList>
    </citation>
    <scope>NUCLEOTIDE SEQUENCE [LARGE SCALE GENOMIC DNA]</scope>
</reference>
<dbReference type="Proteomes" id="UP000271162">
    <property type="component" value="Unassembled WGS sequence"/>
</dbReference>
<dbReference type="STRING" id="27835.A0A0N4YCY0"/>
<feature type="region of interest" description="Disordered" evidence="1">
    <location>
        <begin position="1"/>
        <end position="68"/>
    </location>
</feature>
<dbReference type="GO" id="GO:0000796">
    <property type="term" value="C:condensin complex"/>
    <property type="evidence" value="ECO:0007669"/>
    <property type="project" value="TreeGrafter"/>
</dbReference>
<dbReference type="GO" id="GO:0042393">
    <property type="term" value="F:histone binding"/>
    <property type="evidence" value="ECO:0007669"/>
    <property type="project" value="TreeGrafter"/>
</dbReference>
<dbReference type="PANTHER" id="PTHR14222:SF2">
    <property type="entry name" value="CONDENSIN COMPLEX SUBUNIT 1"/>
    <property type="match status" value="1"/>
</dbReference>
<protein>
    <submittedName>
        <fullName evidence="4">Condensin complex subunit 1</fullName>
    </submittedName>
</protein>
<evidence type="ECO:0000256" key="1">
    <source>
        <dbReference type="SAM" id="MobiDB-lite"/>
    </source>
</evidence>
<feature type="compositionally biased region" description="Acidic residues" evidence="1">
    <location>
        <begin position="51"/>
        <end position="65"/>
    </location>
</feature>
<evidence type="ECO:0000313" key="2">
    <source>
        <dbReference type="EMBL" id="VDL78030.1"/>
    </source>
</evidence>